<dbReference type="Proteomes" id="UP000279259">
    <property type="component" value="Unassembled WGS sequence"/>
</dbReference>
<dbReference type="InterPro" id="IPR001650">
    <property type="entry name" value="Helicase_C-like"/>
</dbReference>
<feature type="region of interest" description="Disordered" evidence="4">
    <location>
        <begin position="1051"/>
        <end position="1079"/>
    </location>
</feature>
<dbReference type="GO" id="GO:0005634">
    <property type="term" value="C:nucleus"/>
    <property type="evidence" value="ECO:0007669"/>
    <property type="project" value="TreeGrafter"/>
</dbReference>
<feature type="compositionally biased region" description="Basic and acidic residues" evidence="4">
    <location>
        <begin position="993"/>
        <end position="1017"/>
    </location>
</feature>
<dbReference type="PANTHER" id="PTHR45623:SF17">
    <property type="entry name" value="CHROMODOMAIN-HELICASE-DNA-BINDING PROTEIN 3-RELATED"/>
    <property type="match status" value="1"/>
</dbReference>
<dbReference type="CDD" id="cd18793">
    <property type="entry name" value="SF2_C_SNF"/>
    <property type="match status" value="1"/>
</dbReference>
<feature type="region of interest" description="Disordered" evidence="4">
    <location>
        <begin position="1137"/>
        <end position="1170"/>
    </location>
</feature>
<dbReference type="PROSITE" id="PS51194">
    <property type="entry name" value="HELICASE_CTER"/>
    <property type="match status" value="1"/>
</dbReference>
<keyword evidence="2" id="KW-0539">Nucleus</keyword>
<feature type="compositionally biased region" description="Low complexity" evidence="4">
    <location>
        <begin position="772"/>
        <end position="784"/>
    </location>
</feature>
<dbReference type="GO" id="GO:0000785">
    <property type="term" value="C:chromatin"/>
    <property type="evidence" value="ECO:0007669"/>
    <property type="project" value="TreeGrafter"/>
</dbReference>
<evidence type="ECO:0000259" key="5">
    <source>
        <dbReference type="PROSITE" id="PS51194"/>
    </source>
</evidence>
<accession>A0A427YIR9</accession>
<dbReference type="PANTHER" id="PTHR45623">
    <property type="entry name" value="CHROMODOMAIN-HELICASE-DNA-BINDING PROTEIN 3-RELATED-RELATED"/>
    <property type="match status" value="1"/>
</dbReference>
<dbReference type="InterPro" id="IPR049730">
    <property type="entry name" value="SNF2/RAD54-like_C"/>
</dbReference>
<dbReference type="GO" id="GO:0016887">
    <property type="term" value="F:ATP hydrolysis activity"/>
    <property type="evidence" value="ECO:0007669"/>
    <property type="project" value="TreeGrafter"/>
</dbReference>
<feature type="domain" description="Helicase C-terminal" evidence="5">
    <location>
        <begin position="53"/>
        <end position="209"/>
    </location>
</feature>
<comment type="caution">
    <text evidence="6">The sequence shown here is derived from an EMBL/GenBank/DDBJ whole genome shotgun (WGS) entry which is preliminary data.</text>
</comment>
<dbReference type="GO" id="GO:0140658">
    <property type="term" value="F:ATP-dependent chromatin remodeler activity"/>
    <property type="evidence" value="ECO:0007669"/>
    <property type="project" value="TreeGrafter"/>
</dbReference>
<evidence type="ECO:0000256" key="1">
    <source>
        <dbReference type="ARBA" id="ARBA00022801"/>
    </source>
</evidence>
<feature type="compositionally biased region" description="Basic residues" evidence="4">
    <location>
        <begin position="378"/>
        <end position="388"/>
    </location>
</feature>
<feature type="compositionally biased region" description="Low complexity" evidence="4">
    <location>
        <begin position="917"/>
        <end position="931"/>
    </location>
</feature>
<dbReference type="GO" id="GO:0003682">
    <property type="term" value="F:chromatin binding"/>
    <property type="evidence" value="ECO:0007669"/>
    <property type="project" value="TreeGrafter"/>
</dbReference>
<feature type="region of interest" description="Disordered" evidence="4">
    <location>
        <begin position="473"/>
        <end position="515"/>
    </location>
</feature>
<dbReference type="SUPFAM" id="SSF52540">
    <property type="entry name" value="P-loop containing nucleoside triphosphate hydrolases"/>
    <property type="match status" value="1"/>
</dbReference>
<organism evidence="6 7">
    <name type="scientific">Saitozyma podzolica</name>
    <dbReference type="NCBI Taxonomy" id="1890683"/>
    <lineage>
        <taxon>Eukaryota</taxon>
        <taxon>Fungi</taxon>
        <taxon>Dikarya</taxon>
        <taxon>Basidiomycota</taxon>
        <taxon>Agaricomycotina</taxon>
        <taxon>Tremellomycetes</taxon>
        <taxon>Tremellales</taxon>
        <taxon>Trimorphomycetaceae</taxon>
        <taxon>Saitozyma</taxon>
    </lineage>
</organism>
<proteinExistence type="predicted"/>
<dbReference type="SMART" id="SM00490">
    <property type="entry name" value="HELICc"/>
    <property type="match status" value="1"/>
</dbReference>
<gene>
    <name evidence="6" type="ORF">EHS25_010147</name>
</gene>
<evidence type="ECO:0000256" key="4">
    <source>
        <dbReference type="SAM" id="MobiDB-lite"/>
    </source>
</evidence>
<dbReference type="Gene3D" id="3.40.50.300">
    <property type="entry name" value="P-loop containing nucleotide triphosphate hydrolases"/>
    <property type="match status" value="1"/>
</dbReference>
<protein>
    <recommendedName>
        <fullName evidence="5">Helicase C-terminal domain-containing protein</fullName>
    </recommendedName>
</protein>
<evidence type="ECO:0000256" key="3">
    <source>
        <dbReference type="SAM" id="Coils"/>
    </source>
</evidence>
<reference evidence="6 7" key="1">
    <citation type="submission" date="2018-11" db="EMBL/GenBank/DDBJ databases">
        <title>Genome sequence of Saitozyma podzolica DSM 27192.</title>
        <authorList>
            <person name="Aliyu H."/>
            <person name="Gorte O."/>
            <person name="Ochsenreither K."/>
        </authorList>
    </citation>
    <scope>NUCLEOTIDE SEQUENCE [LARGE SCALE GENOMIC DNA]</scope>
    <source>
        <strain evidence="6 7">DSM 27192</strain>
    </source>
</reference>
<feature type="compositionally biased region" description="Polar residues" evidence="4">
    <location>
        <begin position="1018"/>
        <end position="1027"/>
    </location>
</feature>
<evidence type="ECO:0000313" key="6">
    <source>
        <dbReference type="EMBL" id="RSH90971.1"/>
    </source>
</evidence>
<keyword evidence="1" id="KW-0378">Hydrolase</keyword>
<dbReference type="OrthoDB" id="448448at2759"/>
<dbReference type="GO" id="GO:0003677">
    <property type="term" value="F:DNA binding"/>
    <property type="evidence" value="ECO:0007669"/>
    <property type="project" value="TreeGrafter"/>
</dbReference>
<feature type="compositionally biased region" description="Low complexity" evidence="4">
    <location>
        <begin position="737"/>
        <end position="754"/>
    </location>
</feature>
<feature type="coiled-coil region" evidence="3">
    <location>
        <begin position="238"/>
        <end position="265"/>
    </location>
</feature>
<evidence type="ECO:0000313" key="7">
    <source>
        <dbReference type="Proteomes" id="UP000279259"/>
    </source>
</evidence>
<evidence type="ECO:0000256" key="2">
    <source>
        <dbReference type="ARBA" id="ARBA00023242"/>
    </source>
</evidence>
<feature type="compositionally biased region" description="Basic and acidic residues" evidence="4">
    <location>
        <begin position="336"/>
        <end position="349"/>
    </location>
</feature>
<sequence>MAPLKLKHARNMLMELRKVCQHPYLSAPELENEDLAETEQHKQLVEASGKLAFLKILLPKLKDRGHRVLLFSQFKIALDMIEDFLVGEGFKYLRLDGDVQQAQRQKSMDQFNAPGSEYFIFLLTTRAGGVGINLATADTVIIYDPDFNPHQDLQAIARSHRYGQKKQVLVFKLMVKDTVEERIIAKTKKKLVLDHLIVQSMKEEHEEGEIDDMILHGAKALYEADAEGRSATDIIYNSKNVDELIDRMEQEANEEAKAMEEGEEDKVRRLASGEEAMEGQTKVKEGMSFGFAKIWEAGENGLAEVPEEEEGPQGEEKDVEDQTTAWEAVMLNARAAEAKRKADEEEARQQRLRRQNQVHQYQPDGMLSDDSPQTKEIKKAKRKGKGKAANHAADSSDAEFAPGAAGASESEDSNANYSDEAEALVGPDGRPIVIPGSKEMLQWQATKDAQRAAALGHIQTTYIAGASAPVAGPSTFPLPPPNASDHSSRQGRLIETPEQRAERKARRKAEKQAIRDEAERRLLEAERSRHYEQTQSHPGPSTLAIPPSVGSSVNHANYIANGDHQSATVHGRPGVNGAMSNQGIAGPAIRLVDAAIIHDAQQILQWLWAMLERLGFKTDKSRWAEMALPELYAKERMAIYLLLAKVVDTRLSAMGQNIVFLRTETMRKVERLFELKQPAIPDWSSRELEHLPVLPIPEGAGMWKNGGAPNMASASVERPVISQPAPTILPAAQQPNRTTTTAVARPPAAAGAGTSSLEGSATAPVSVPGQMPSAASIPAAGSSSTPPPRAERTRSGELAPTEAVPAALVTQAGPLVIQSTEIIKAGPSRSLVPTPDCPTVPSLVDLTTVRGAILNSDEPDEVVAESLAALDDILRQYQAEGHDISAILGMSRKRKRVAATVPDGTPRGQIPDGGSAGRSSAASGPEASPAARTRRTDSGSATHDALPVTPSAAAATTRRVNGHAPVTPSRGSREAAIVVDDDSDADMETEAEAVGHGERSSKRPRIESASRVDDLGSQRRTPTQAQAQVRADEVPAAHHWPTWVADNATDHHDAQTQTQSQPDALRPVPANEPVMTPRKGRPRTFLGCNICGNQKFHPAAQCPVVIAGPASISAAMRNFSPKDPLYSILSSFLRPTSSPNSSNSQTLANSQSLANSNSHSIANTRAPANTSPPTCAYCATPCGRPIRDCAEVHGGRQALKHLIRQLDQEREDGQWSGSMEGMMEKRMGELYELYEAWPK</sequence>
<dbReference type="AlphaFoldDB" id="A0A427YIR9"/>
<name>A0A427YIR9_9TREE</name>
<feature type="compositionally biased region" description="Acidic residues" evidence="4">
    <location>
        <begin position="979"/>
        <end position="991"/>
    </location>
</feature>
<dbReference type="EMBL" id="RSCD01000009">
    <property type="protein sequence ID" value="RSH90971.1"/>
    <property type="molecule type" value="Genomic_DNA"/>
</dbReference>
<dbReference type="STRING" id="1890683.A0A427YIR9"/>
<dbReference type="Pfam" id="PF00271">
    <property type="entry name" value="Helicase_C"/>
    <property type="match status" value="1"/>
</dbReference>
<keyword evidence="7" id="KW-1185">Reference proteome</keyword>
<feature type="region of interest" description="Disordered" evidence="4">
    <location>
        <begin position="897"/>
        <end position="1027"/>
    </location>
</feature>
<dbReference type="GO" id="GO:0042393">
    <property type="term" value="F:histone binding"/>
    <property type="evidence" value="ECO:0007669"/>
    <property type="project" value="TreeGrafter"/>
</dbReference>
<feature type="region of interest" description="Disordered" evidence="4">
    <location>
        <begin position="727"/>
        <end position="799"/>
    </location>
</feature>
<feature type="compositionally biased region" description="Low complexity" evidence="4">
    <location>
        <begin position="1137"/>
        <end position="1160"/>
    </location>
</feature>
<feature type="compositionally biased region" description="Polar residues" evidence="4">
    <location>
        <begin position="1161"/>
        <end position="1170"/>
    </location>
</feature>
<dbReference type="InterPro" id="IPR027417">
    <property type="entry name" value="P-loop_NTPase"/>
</dbReference>
<feature type="region of interest" description="Disordered" evidence="4">
    <location>
        <begin position="335"/>
        <end position="431"/>
    </location>
</feature>
<keyword evidence="3" id="KW-0175">Coiled coil</keyword>